<protein>
    <submittedName>
        <fullName evidence="2">41714_t:CDS:1</fullName>
    </submittedName>
</protein>
<accession>A0ABN7W058</accession>
<feature type="compositionally biased region" description="Polar residues" evidence="1">
    <location>
        <begin position="77"/>
        <end position="96"/>
    </location>
</feature>
<evidence type="ECO:0000313" key="2">
    <source>
        <dbReference type="EMBL" id="CAG8808940.1"/>
    </source>
</evidence>
<feature type="non-terminal residue" evidence="2">
    <location>
        <position position="1"/>
    </location>
</feature>
<dbReference type="EMBL" id="CAJVQB010026612">
    <property type="protein sequence ID" value="CAG8808940.1"/>
    <property type="molecule type" value="Genomic_DNA"/>
</dbReference>
<sequence>TTIQDSDSRALNTKLKNQKKSNKRNYKKEPNGRKLDRRKPNRRNPNRRNPIRRIPNGRNLIKRRPNKGKSNRRATNKLETQLTNTSGENSRSASMNINEYKNKDDLVSNMETGNECISEQNVLGNTDLWPDLSKKFLSENNMDSDKVPEELQGLTEIASGGQHSYSGNVINIPQDVEGFTTQLPQCLSSLNVLVICQQTEED</sequence>
<evidence type="ECO:0000256" key="1">
    <source>
        <dbReference type="SAM" id="MobiDB-lite"/>
    </source>
</evidence>
<reference evidence="2 3" key="1">
    <citation type="submission" date="2021-06" db="EMBL/GenBank/DDBJ databases">
        <authorList>
            <person name="Kallberg Y."/>
            <person name="Tangrot J."/>
            <person name="Rosling A."/>
        </authorList>
    </citation>
    <scope>NUCLEOTIDE SEQUENCE [LARGE SCALE GENOMIC DNA]</scope>
    <source>
        <strain evidence="2 3">120-4 pot B 10/14</strain>
    </source>
</reference>
<comment type="caution">
    <text evidence="2">The sequence shown here is derived from an EMBL/GenBank/DDBJ whole genome shotgun (WGS) entry which is preliminary data.</text>
</comment>
<feature type="compositionally biased region" description="Basic residues" evidence="1">
    <location>
        <begin position="16"/>
        <end position="26"/>
    </location>
</feature>
<feature type="compositionally biased region" description="Basic residues" evidence="1">
    <location>
        <begin position="35"/>
        <end position="51"/>
    </location>
</feature>
<proteinExistence type="predicted"/>
<feature type="compositionally biased region" description="Polar residues" evidence="1">
    <location>
        <begin position="1"/>
        <end position="15"/>
    </location>
</feature>
<feature type="region of interest" description="Disordered" evidence="1">
    <location>
        <begin position="1"/>
        <end position="96"/>
    </location>
</feature>
<organism evidence="2 3">
    <name type="scientific">Gigaspora margarita</name>
    <dbReference type="NCBI Taxonomy" id="4874"/>
    <lineage>
        <taxon>Eukaryota</taxon>
        <taxon>Fungi</taxon>
        <taxon>Fungi incertae sedis</taxon>
        <taxon>Mucoromycota</taxon>
        <taxon>Glomeromycotina</taxon>
        <taxon>Glomeromycetes</taxon>
        <taxon>Diversisporales</taxon>
        <taxon>Gigasporaceae</taxon>
        <taxon>Gigaspora</taxon>
    </lineage>
</organism>
<keyword evidence="3" id="KW-1185">Reference proteome</keyword>
<feature type="compositionally biased region" description="Basic residues" evidence="1">
    <location>
        <begin position="60"/>
        <end position="75"/>
    </location>
</feature>
<dbReference type="Proteomes" id="UP000789901">
    <property type="component" value="Unassembled WGS sequence"/>
</dbReference>
<name>A0ABN7W058_GIGMA</name>
<evidence type="ECO:0000313" key="3">
    <source>
        <dbReference type="Proteomes" id="UP000789901"/>
    </source>
</evidence>
<gene>
    <name evidence="2" type="ORF">GMARGA_LOCUS24792</name>
</gene>